<dbReference type="HOGENOM" id="CLU_015553_3_1_10"/>
<evidence type="ECO:0000259" key="7">
    <source>
        <dbReference type="Pfam" id="PF14322"/>
    </source>
</evidence>
<dbReference type="STRING" id="714943.Mucpa_4813"/>
<organism evidence="8 9">
    <name type="scientific">Mucilaginibacter paludis DSM 18603</name>
    <dbReference type="NCBI Taxonomy" id="714943"/>
    <lineage>
        <taxon>Bacteria</taxon>
        <taxon>Pseudomonadati</taxon>
        <taxon>Bacteroidota</taxon>
        <taxon>Sphingobacteriia</taxon>
        <taxon>Sphingobacteriales</taxon>
        <taxon>Sphingobacteriaceae</taxon>
        <taxon>Mucilaginibacter</taxon>
    </lineage>
</organism>
<dbReference type="GO" id="GO:0009279">
    <property type="term" value="C:cell outer membrane"/>
    <property type="evidence" value="ECO:0007669"/>
    <property type="project" value="UniProtKB-SubCell"/>
</dbReference>
<dbReference type="InterPro" id="IPR012944">
    <property type="entry name" value="SusD_RagB_dom"/>
</dbReference>
<evidence type="ECO:0000256" key="2">
    <source>
        <dbReference type="ARBA" id="ARBA00006275"/>
    </source>
</evidence>
<keyword evidence="9" id="KW-1185">Reference proteome</keyword>
<evidence type="ECO:0000313" key="8">
    <source>
        <dbReference type="EMBL" id="EHQ28898.1"/>
    </source>
</evidence>
<comment type="similarity">
    <text evidence="2">Belongs to the SusD family.</text>
</comment>
<gene>
    <name evidence="8" type="ORF">Mucpa_4813</name>
</gene>
<dbReference type="SUPFAM" id="SSF48452">
    <property type="entry name" value="TPR-like"/>
    <property type="match status" value="1"/>
</dbReference>
<protein>
    <submittedName>
        <fullName evidence="8">RagB/SusD domain-containing protein</fullName>
    </submittedName>
</protein>
<dbReference type="RefSeq" id="WP_008509857.1">
    <property type="nucleotide sequence ID" value="NZ_CM001403.1"/>
</dbReference>
<accession>H1Y380</accession>
<keyword evidence="5" id="KW-0998">Cell outer membrane</keyword>
<feature type="domain" description="RagB/SusD" evidence="6">
    <location>
        <begin position="338"/>
        <end position="424"/>
    </location>
</feature>
<comment type="subcellular location">
    <subcellularLocation>
        <location evidence="1">Cell outer membrane</location>
    </subcellularLocation>
</comment>
<dbReference type="OrthoDB" id="621570at2"/>
<keyword evidence="3" id="KW-0732">Signal</keyword>
<dbReference type="CDD" id="cd08977">
    <property type="entry name" value="SusD"/>
    <property type="match status" value="1"/>
</dbReference>
<evidence type="ECO:0000256" key="3">
    <source>
        <dbReference type="ARBA" id="ARBA00022729"/>
    </source>
</evidence>
<feature type="domain" description="SusD-like N-terminal" evidence="7">
    <location>
        <begin position="26"/>
        <end position="226"/>
    </location>
</feature>
<name>H1Y380_9SPHI</name>
<dbReference type="InterPro" id="IPR011990">
    <property type="entry name" value="TPR-like_helical_dom_sf"/>
</dbReference>
<reference evidence="8" key="1">
    <citation type="submission" date="2011-09" db="EMBL/GenBank/DDBJ databases">
        <title>The permanent draft genome of Mucilaginibacter paludis DSM 18603.</title>
        <authorList>
            <consortium name="US DOE Joint Genome Institute (JGI-PGF)"/>
            <person name="Lucas S."/>
            <person name="Han J."/>
            <person name="Lapidus A."/>
            <person name="Bruce D."/>
            <person name="Goodwin L."/>
            <person name="Pitluck S."/>
            <person name="Peters L."/>
            <person name="Kyrpides N."/>
            <person name="Mavromatis K."/>
            <person name="Ivanova N."/>
            <person name="Mikhailova N."/>
            <person name="Held B."/>
            <person name="Detter J.C."/>
            <person name="Tapia R."/>
            <person name="Han C."/>
            <person name="Land M."/>
            <person name="Hauser L."/>
            <person name="Markowitz V."/>
            <person name="Cheng J.-F."/>
            <person name="Hugenholtz P."/>
            <person name="Woyke T."/>
            <person name="Wu D."/>
            <person name="Tindall B."/>
            <person name="Brambilla E."/>
            <person name="Klenk H.-P."/>
            <person name="Eisen J.A."/>
        </authorList>
    </citation>
    <scope>NUCLEOTIDE SEQUENCE [LARGE SCALE GENOMIC DNA]</scope>
    <source>
        <strain evidence="8">DSM 18603</strain>
    </source>
</reference>
<dbReference type="Proteomes" id="UP000002774">
    <property type="component" value="Chromosome"/>
</dbReference>
<evidence type="ECO:0000259" key="6">
    <source>
        <dbReference type="Pfam" id="PF07980"/>
    </source>
</evidence>
<evidence type="ECO:0000256" key="1">
    <source>
        <dbReference type="ARBA" id="ARBA00004442"/>
    </source>
</evidence>
<dbReference type="InterPro" id="IPR033985">
    <property type="entry name" value="SusD-like_N"/>
</dbReference>
<dbReference type="eggNOG" id="COG3193">
    <property type="taxonomic scope" value="Bacteria"/>
</dbReference>
<evidence type="ECO:0000256" key="4">
    <source>
        <dbReference type="ARBA" id="ARBA00023136"/>
    </source>
</evidence>
<dbReference type="Pfam" id="PF07980">
    <property type="entry name" value="SusD_RagB"/>
    <property type="match status" value="1"/>
</dbReference>
<dbReference type="Pfam" id="PF14322">
    <property type="entry name" value="SusD-like_3"/>
    <property type="match status" value="1"/>
</dbReference>
<dbReference type="AlphaFoldDB" id="H1Y380"/>
<dbReference type="Gene3D" id="1.25.40.390">
    <property type="match status" value="1"/>
</dbReference>
<keyword evidence="4" id="KW-0472">Membrane</keyword>
<proteinExistence type="inferred from homology"/>
<dbReference type="EMBL" id="CM001403">
    <property type="protein sequence ID" value="EHQ28898.1"/>
    <property type="molecule type" value="Genomic_DNA"/>
</dbReference>
<evidence type="ECO:0000313" key="9">
    <source>
        <dbReference type="Proteomes" id="UP000002774"/>
    </source>
</evidence>
<evidence type="ECO:0000256" key="5">
    <source>
        <dbReference type="ARBA" id="ARBA00023237"/>
    </source>
</evidence>
<sequence length="454" mass="49829">MKNLNQLKYIIPVVISLVALPSCKQFLDVKPKDSVADDLTIFDKASSETAVRGIYRGLAADNYYGLNFTSIGYLSGDNVKWTGSQSIVQDFINHNVKADNATISGVWAAIYNVINRANNAIAKIPGVNDVNLLQSEKNQLIGEAYFIRALAYFDLARTWGGVQIVTTPTTSATDKNGTPRSTLAQTYAQVLSDLNTAESLLITPTAQNPIRANKETVWALKARYYLYQGDWANAEKYASQVLGDTQYYSLLKPYSAWFANNVVASKESVFELAYSATYTNGERGQWQPPVNGGTRQWAPNDAFVALVNNPLVGGTRSSLVASAAIGWYGNLYYRSPATDPAYIIRIAEIYLIRAEARTQQYIVSGVTTQRDGALADLNLIRDRSGLVPTTATTGADILLAIENENRVEFGLEGHRWFDLVRTGRAAAVLGITDTRKYLLPIPVDQVSADLPQNP</sequence>